<evidence type="ECO:0000256" key="2">
    <source>
        <dbReference type="SAM" id="Phobius"/>
    </source>
</evidence>
<dbReference type="EMBL" id="JAJGCB010000003">
    <property type="protein sequence ID" value="KAJ8994221.1"/>
    <property type="molecule type" value="Genomic_DNA"/>
</dbReference>
<dbReference type="Proteomes" id="UP001161757">
    <property type="component" value="Unassembled WGS sequence"/>
</dbReference>
<sequence length="205" mass="22601">MRILISITSKPGLLRTSITMAADTEAESDTIPVLPHDAECRPIVTVKEEPADQQDKQSHQVPNSNTMADSPAQSSKAKPKPWDAIDLEQVKEWASTYGVPIGLQLLSLLFFFAILLPYAAYASKKKKDKHQTCTTIAQRLYETNLARCDANAAGSFSLPGGTVGFNWLEITGIAAASAIWHFLTWYLQREVAAGRIHFSKNRGQK</sequence>
<evidence type="ECO:0000256" key="1">
    <source>
        <dbReference type="SAM" id="MobiDB-lite"/>
    </source>
</evidence>
<dbReference type="AlphaFoldDB" id="A0AAN6EYT9"/>
<organism evidence="3 4">
    <name type="scientific">Exophiala dermatitidis</name>
    <name type="common">Black yeast-like fungus</name>
    <name type="synonym">Wangiella dermatitidis</name>
    <dbReference type="NCBI Taxonomy" id="5970"/>
    <lineage>
        <taxon>Eukaryota</taxon>
        <taxon>Fungi</taxon>
        <taxon>Dikarya</taxon>
        <taxon>Ascomycota</taxon>
        <taxon>Pezizomycotina</taxon>
        <taxon>Eurotiomycetes</taxon>
        <taxon>Chaetothyriomycetidae</taxon>
        <taxon>Chaetothyriales</taxon>
        <taxon>Herpotrichiellaceae</taxon>
        <taxon>Exophiala</taxon>
    </lineage>
</organism>
<feature type="compositionally biased region" description="Polar residues" evidence="1">
    <location>
        <begin position="59"/>
        <end position="76"/>
    </location>
</feature>
<evidence type="ECO:0000313" key="4">
    <source>
        <dbReference type="Proteomes" id="UP001161757"/>
    </source>
</evidence>
<comment type="caution">
    <text evidence="3">The sequence shown here is derived from an EMBL/GenBank/DDBJ whole genome shotgun (WGS) entry which is preliminary data.</text>
</comment>
<name>A0AAN6EYT9_EXODE</name>
<gene>
    <name evidence="3" type="ORF">HRR80_002716</name>
</gene>
<reference evidence="3" key="1">
    <citation type="submission" date="2023-01" db="EMBL/GenBank/DDBJ databases">
        <title>Exophiala dermititidis isolated from Cystic Fibrosis Patient.</title>
        <authorList>
            <person name="Kurbessoian T."/>
            <person name="Crocker A."/>
            <person name="Murante D."/>
            <person name="Hogan D.A."/>
            <person name="Stajich J.E."/>
        </authorList>
    </citation>
    <scope>NUCLEOTIDE SEQUENCE</scope>
    <source>
        <strain evidence="3">Ex8</strain>
    </source>
</reference>
<feature type="transmembrane region" description="Helical" evidence="2">
    <location>
        <begin position="101"/>
        <end position="121"/>
    </location>
</feature>
<evidence type="ECO:0000313" key="3">
    <source>
        <dbReference type="EMBL" id="KAJ8994221.1"/>
    </source>
</evidence>
<accession>A0AAN6EYT9</accession>
<keyword evidence="2" id="KW-1133">Transmembrane helix</keyword>
<proteinExistence type="predicted"/>
<keyword evidence="2" id="KW-0472">Membrane</keyword>
<feature type="compositionally biased region" description="Basic and acidic residues" evidence="1">
    <location>
        <begin position="48"/>
        <end position="58"/>
    </location>
</feature>
<feature type="region of interest" description="Disordered" evidence="1">
    <location>
        <begin position="48"/>
        <end position="81"/>
    </location>
</feature>
<protein>
    <submittedName>
        <fullName evidence="3">Uncharacterized protein</fullName>
    </submittedName>
</protein>
<keyword evidence="2" id="KW-0812">Transmembrane</keyword>